<proteinExistence type="predicted"/>
<dbReference type="InterPro" id="IPR017871">
    <property type="entry name" value="ABC_transporter-like_CS"/>
</dbReference>
<dbReference type="PROSITE" id="PS00211">
    <property type="entry name" value="ABC_TRANSPORTER_1"/>
    <property type="match status" value="1"/>
</dbReference>
<evidence type="ECO:0000256" key="2">
    <source>
        <dbReference type="ARBA" id="ARBA00022741"/>
    </source>
</evidence>
<dbReference type="OrthoDB" id="9775490at2"/>
<dbReference type="Pfam" id="PF00005">
    <property type="entry name" value="ABC_tran"/>
    <property type="match status" value="1"/>
</dbReference>
<evidence type="ECO:0000313" key="6">
    <source>
        <dbReference type="Proteomes" id="UP000014115"/>
    </source>
</evidence>
<dbReference type="InterPro" id="IPR003439">
    <property type="entry name" value="ABC_transporter-like_ATP-bd"/>
</dbReference>
<dbReference type="STRING" id="740709.A10D4_02412"/>
<keyword evidence="1" id="KW-0813">Transport</keyword>
<sequence>MQANTKTVLEVKQLSYAYADKPVLTGIDLRLERGQISAVLGPNGAGKTTLMHSLLGLNSAYYDYFSLFGETLPAGRKQTRAGAPLRRSATLRARIGVMMQVGQVAANLTVIEQLRLFQRYYPQPKTIAELLTISGLQAQAKQRFGRLSGGQKQRLMLALALVGNPQLVFLDEPTIGLDTQARHDFWQAIRACRQDGAAILLSSHYLDEVEQLSDRVLMLQHGRVIADAAPQQLVPQLGRYRISAKSMLGHSKISRLAAVVDAQQDGGGHWQLASLDSAASLRQWLLEDPQLSDIEVRRASLEQVFLQLTGVTDDAHA</sequence>
<dbReference type="SUPFAM" id="SSF52540">
    <property type="entry name" value="P-loop containing nucleoside triphosphate hydrolases"/>
    <property type="match status" value="1"/>
</dbReference>
<dbReference type="Gene3D" id="3.40.50.300">
    <property type="entry name" value="P-loop containing nucleotide triphosphate hydrolases"/>
    <property type="match status" value="1"/>
</dbReference>
<evidence type="ECO:0000256" key="1">
    <source>
        <dbReference type="ARBA" id="ARBA00022448"/>
    </source>
</evidence>
<keyword evidence="6" id="KW-1185">Reference proteome</keyword>
<dbReference type="Proteomes" id="UP000014115">
    <property type="component" value="Unassembled WGS sequence"/>
</dbReference>
<protein>
    <submittedName>
        <fullName evidence="5">ABC transporter ATP-binding protein</fullName>
    </submittedName>
</protein>
<name>K2KGD7_9GAMM</name>
<reference evidence="5 6" key="1">
    <citation type="journal article" date="2012" name="J. Bacteriol.">
        <title>Genome Sequence of Idiomarina xiamenensis Type Strain 10-D-4.</title>
        <authorList>
            <person name="Lai Q."/>
            <person name="Wang L."/>
            <person name="Wang W."/>
            <person name="Shao Z."/>
        </authorList>
    </citation>
    <scope>NUCLEOTIDE SEQUENCE [LARGE SCALE GENOMIC DNA]</scope>
    <source>
        <strain evidence="5 6">10-D-4</strain>
    </source>
</reference>
<dbReference type="SMART" id="SM00382">
    <property type="entry name" value="AAA"/>
    <property type="match status" value="1"/>
</dbReference>
<dbReference type="InterPro" id="IPR027417">
    <property type="entry name" value="P-loop_NTPase"/>
</dbReference>
<evidence type="ECO:0000259" key="4">
    <source>
        <dbReference type="PROSITE" id="PS50893"/>
    </source>
</evidence>
<organism evidence="5 6">
    <name type="scientific">Idiomarina xiamenensis 10-D-4</name>
    <dbReference type="NCBI Taxonomy" id="740709"/>
    <lineage>
        <taxon>Bacteria</taxon>
        <taxon>Pseudomonadati</taxon>
        <taxon>Pseudomonadota</taxon>
        <taxon>Gammaproteobacteria</taxon>
        <taxon>Alteromonadales</taxon>
        <taxon>Idiomarinaceae</taxon>
        <taxon>Idiomarina</taxon>
    </lineage>
</organism>
<dbReference type="InterPro" id="IPR050763">
    <property type="entry name" value="ABC_transporter_ATP-binding"/>
</dbReference>
<accession>K2KGD7</accession>
<gene>
    <name evidence="5" type="ORF">A10D4_02412</name>
</gene>
<dbReference type="AlphaFoldDB" id="K2KGD7"/>
<keyword evidence="3 5" id="KW-0067">ATP-binding</keyword>
<dbReference type="EMBL" id="AMRG01000002">
    <property type="protein sequence ID" value="EKE87058.1"/>
    <property type="molecule type" value="Genomic_DNA"/>
</dbReference>
<dbReference type="RefSeq" id="WP_008487502.1">
    <property type="nucleotide sequence ID" value="NZ_AMRG01000002.1"/>
</dbReference>
<dbReference type="PATRIC" id="fig|740709.3.peg.487"/>
<dbReference type="PANTHER" id="PTHR42711:SF17">
    <property type="entry name" value="ABC TRANSPORTER ATP-BINDING PROTEIN"/>
    <property type="match status" value="1"/>
</dbReference>
<evidence type="ECO:0000313" key="5">
    <source>
        <dbReference type="EMBL" id="EKE87058.1"/>
    </source>
</evidence>
<keyword evidence="2" id="KW-0547">Nucleotide-binding</keyword>
<comment type="caution">
    <text evidence="5">The sequence shown here is derived from an EMBL/GenBank/DDBJ whole genome shotgun (WGS) entry which is preliminary data.</text>
</comment>
<dbReference type="CDD" id="cd03230">
    <property type="entry name" value="ABC_DR_subfamily_A"/>
    <property type="match status" value="1"/>
</dbReference>
<dbReference type="GO" id="GO:0005524">
    <property type="term" value="F:ATP binding"/>
    <property type="evidence" value="ECO:0007669"/>
    <property type="project" value="UniProtKB-KW"/>
</dbReference>
<dbReference type="GO" id="GO:0016887">
    <property type="term" value="F:ATP hydrolysis activity"/>
    <property type="evidence" value="ECO:0007669"/>
    <property type="project" value="InterPro"/>
</dbReference>
<dbReference type="InterPro" id="IPR003593">
    <property type="entry name" value="AAA+_ATPase"/>
</dbReference>
<dbReference type="eggNOG" id="COG1131">
    <property type="taxonomic scope" value="Bacteria"/>
</dbReference>
<feature type="domain" description="ABC transporter" evidence="4">
    <location>
        <begin position="9"/>
        <end position="246"/>
    </location>
</feature>
<evidence type="ECO:0000256" key="3">
    <source>
        <dbReference type="ARBA" id="ARBA00022840"/>
    </source>
</evidence>
<dbReference type="PANTHER" id="PTHR42711">
    <property type="entry name" value="ABC TRANSPORTER ATP-BINDING PROTEIN"/>
    <property type="match status" value="1"/>
</dbReference>
<dbReference type="PROSITE" id="PS50893">
    <property type="entry name" value="ABC_TRANSPORTER_2"/>
    <property type="match status" value="1"/>
</dbReference>